<dbReference type="PANTHER" id="PTHR30634:SF13">
    <property type="entry name" value="PROTEIN YEHF"/>
    <property type="match status" value="1"/>
</dbReference>
<gene>
    <name evidence="3" type="ORF">Aau02nite_14110</name>
</gene>
<evidence type="ECO:0000313" key="3">
    <source>
        <dbReference type="EMBL" id="GIM65002.1"/>
    </source>
</evidence>
<comment type="caution">
    <text evidence="3">The sequence shown here is derived from an EMBL/GenBank/DDBJ whole genome shotgun (WGS) entry which is preliminary data.</text>
</comment>
<dbReference type="EMBL" id="BOQL01000014">
    <property type="protein sequence ID" value="GIM65002.1"/>
    <property type="molecule type" value="Genomic_DNA"/>
</dbReference>
<feature type="region of interest" description="Disordered" evidence="1">
    <location>
        <begin position="67"/>
        <end position="93"/>
    </location>
</feature>
<dbReference type="InterPro" id="IPR049809">
    <property type="entry name" value="YehF/YfeS-like_WGR"/>
</dbReference>
<keyword evidence="4" id="KW-1185">Reference proteome</keyword>
<dbReference type="Proteomes" id="UP000681340">
    <property type="component" value="Unassembled WGS sequence"/>
</dbReference>
<evidence type="ECO:0000256" key="1">
    <source>
        <dbReference type="SAM" id="MobiDB-lite"/>
    </source>
</evidence>
<dbReference type="Pfam" id="PF05406">
    <property type="entry name" value="WGR"/>
    <property type="match status" value="1"/>
</dbReference>
<dbReference type="InterPro" id="IPR008893">
    <property type="entry name" value="WGR_domain"/>
</dbReference>
<evidence type="ECO:0000259" key="2">
    <source>
        <dbReference type="PROSITE" id="PS51977"/>
    </source>
</evidence>
<dbReference type="InterPro" id="IPR036930">
    <property type="entry name" value="WGR_dom_sf"/>
</dbReference>
<sequence>MRSFEFADGTSAKFWEIDRDGTEVTVRWGRTGTAGQTKVKTFPSAAEAAAHEGKLIAEKIRKGYGETAATTAPASPSRTPDPAPPAPTEEPADEDTFVFPAAWHRHRSARRGSSGFTTFRPDAKARAVTDELFGRRPGGVVKAFQAPATDPAVARAGTAWLEGDPQATPLGAAAVATAATLGSWRFQEKFVAFADLWIVERGLRFAALAAVDLMTLKLDDGLPPGPRHGARQQFGVRILRPGEERHGWHSDPALITALRVRTALAAASDEEYAEVIEAITPCRAAGAYARVATSVLVPTQHEWVAEDIDAAIADADSSRAAALLSAAGSEQQATALAQHVSAFAIGDSLPMLTTLIDGVGVGAGPALFHWFDTMDYAEAERRLLGILAMLPSDEVMRGLIDRIDVKYVPPVLLEAADRSPARALRIFSESATKPAVAELLRSHVLAHPGVVDQVLPLLSAAARQRVETIREQAAAVVTAPLSAVPPLLLDPPWQRSQRAAKPVVITGLACADSPSISWLSDERESWRQTRYEMYSDGTKDWQRKAEQIAAGGGSWFVPAEFFAVAPEELARPLLATWRVRDTWQAALWMRIVVARFELDALPAALDLARRSPADAAGLLMPFAAPEVAVLMADAYARLKSVRETALTWLRRHPEAAARALVPAALDKAGVPRRQAEEALLGLHAGGHTEAVRAAARSYGEAAAAAIQTLLDTDPLSVLPAKLPAVPAWAVPRLLPPVQLRGGAGALPPEAVTNLVMVFALGRAGTPYAGVDVVQQACEPAGLAEFAWGLFQRWQASGANSKESWVLDMLGVVGDDETVRRLTPLILAWPGEGGHARAVTGVQILARIGTDVALMHLHGIAQRAKFKGLKAAAGQKIEEVAAGLGLSADQLADRLVPRFGLDDAGSMVLDYGSRQFTVGFDEQLRPYVADSAGKHLKALPKPGARDDAELAPAAHQQFTALKKDVRTVATDQIRRLERAMVTGRRWTGAEFRQLFVAHPLLWHIVRRLVWAVYDESGEPAGAIRVAEDRSFSDVHDDGTPLADDASVGVAHPLHLGDTLADWVEVFADYEILQPFPQLSRETFSLTAEEAASGQLTRFEGHTVPTGRVIGLERKGWRRETPQDGGVQGRIELVVGPGQEVIIDLDPGIAIGAMDIFPEQTLKTIFVFDGTGGRWSPNPGRVPLGRLDPVVASEIIRDLTELTA</sequence>
<evidence type="ECO:0000313" key="4">
    <source>
        <dbReference type="Proteomes" id="UP000681340"/>
    </source>
</evidence>
<accession>A0A919S645</accession>
<dbReference type="Gene3D" id="2.20.140.10">
    <property type="entry name" value="WGR domain"/>
    <property type="match status" value="1"/>
</dbReference>
<name>A0A919S645_9ACTN</name>
<dbReference type="PROSITE" id="PS51977">
    <property type="entry name" value="WGR"/>
    <property type="match status" value="1"/>
</dbReference>
<dbReference type="InterPro" id="IPR050458">
    <property type="entry name" value="LolB"/>
</dbReference>
<dbReference type="InterPro" id="IPR025406">
    <property type="entry name" value="DUF4132"/>
</dbReference>
<protein>
    <recommendedName>
        <fullName evidence="2">WGR domain-containing protein</fullName>
    </recommendedName>
</protein>
<reference evidence="3" key="1">
    <citation type="submission" date="2021-03" db="EMBL/GenBank/DDBJ databases">
        <title>Whole genome shotgun sequence of Actinoplanes auranticolor NBRC 12245.</title>
        <authorList>
            <person name="Komaki H."/>
            <person name="Tamura T."/>
        </authorList>
    </citation>
    <scope>NUCLEOTIDE SEQUENCE</scope>
    <source>
        <strain evidence="3">NBRC 12245</strain>
    </source>
</reference>
<dbReference type="RefSeq" id="WP_212987479.1">
    <property type="nucleotide sequence ID" value="NZ_BAABEA010000003.1"/>
</dbReference>
<feature type="compositionally biased region" description="Low complexity" evidence="1">
    <location>
        <begin position="67"/>
        <end position="78"/>
    </location>
</feature>
<dbReference type="SUPFAM" id="SSF142921">
    <property type="entry name" value="WGR domain-like"/>
    <property type="match status" value="1"/>
</dbReference>
<dbReference type="PANTHER" id="PTHR30634">
    <property type="entry name" value="OUTER MEMBRANE LOLAB LIPOPROTEIN INSERTION APPARATUS"/>
    <property type="match status" value="1"/>
</dbReference>
<dbReference type="CDD" id="cd07996">
    <property type="entry name" value="WGR_MMR_like"/>
    <property type="match status" value="1"/>
</dbReference>
<feature type="compositionally biased region" description="Pro residues" evidence="1">
    <location>
        <begin position="79"/>
        <end position="88"/>
    </location>
</feature>
<proteinExistence type="predicted"/>
<dbReference type="Pfam" id="PF13569">
    <property type="entry name" value="DUF4132"/>
    <property type="match status" value="1"/>
</dbReference>
<feature type="domain" description="WGR" evidence="2">
    <location>
        <begin position="1"/>
        <end position="79"/>
    </location>
</feature>
<organism evidence="3 4">
    <name type="scientific">Actinoplanes auranticolor</name>
    <dbReference type="NCBI Taxonomy" id="47988"/>
    <lineage>
        <taxon>Bacteria</taxon>
        <taxon>Bacillati</taxon>
        <taxon>Actinomycetota</taxon>
        <taxon>Actinomycetes</taxon>
        <taxon>Micromonosporales</taxon>
        <taxon>Micromonosporaceae</taxon>
        <taxon>Actinoplanes</taxon>
    </lineage>
</organism>
<dbReference type="SMART" id="SM00773">
    <property type="entry name" value="WGR"/>
    <property type="match status" value="1"/>
</dbReference>
<dbReference type="AlphaFoldDB" id="A0A919S645"/>